<feature type="transmembrane region" description="Helical" evidence="2">
    <location>
        <begin position="97"/>
        <end position="113"/>
    </location>
</feature>
<dbReference type="Proteomes" id="UP000516705">
    <property type="component" value="Chromosome"/>
</dbReference>
<organism evidence="3 4">
    <name type="scientific">Streptococcus salivarius</name>
    <dbReference type="NCBI Taxonomy" id="1304"/>
    <lineage>
        <taxon>Bacteria</taxon>
        <taxon>Bacillati</taxon>
        <taxon>Bacillota</taxon>
        <taxon>Bacilli</taxon>
        <taxon>Lactobacillales</taxon>
        <taxon>Streptococcaceae</taxon>
        <taxon>Streptococcus</taxon>
    </lineage>
</organism>
<evidence type="ECO:0000256" key="1">
    <source>
        <dbReference type="SAM" id="MobiDB-lite"/>
    </source>
</evidence>
<feature type="transmembrane region" description="Helical" evidence="2">
    <location>
        <begin position="36"/>
        <end position="58"/>
    </location>
</feature>
<keyword evidence="2" id="KW-0472">Membrane</keyword>
<dbReference type="RefSeq" id="WP_181670518.1">
    <property type="nucleotide sequence ID" value="NZ_CP054153.1"/>
</dbReference>
<evidence type="ECO:0000313" key="3">
    <source>
        <dbReference type="EMBL" id="QMI51337.1"/>
    </source>
</evidence>
<protein>
    <submittedName>
        <fullName evidence="3">Uncharacterized protein</fullName>
    </submittedName>
</protein>
<name>A0A7L6WMH0_STRSL</name>
<dbReference type="EMBL" id="CP054153">
    <property type="protein sequence ID" value="QMI51337.1"/>
    <property type="molecule type" value="Genomic_DNA"/>
</dbReference>
<accession>A0A7L6WMH0</accession>
<feature type="region of interest" description="Disordered" evidence="1">
    <location>
        <begin position="1"/>
        <end position="22"/>
    </location>
</feature>
<evidence type="ECO:0000256" key="2">
    <source>
        <dbReference type="SAM" id="Phobius"/>
    </source>
</evidence>
<reference evidence="3 4" key="1">
    <citation type="journal article" date="2020" name="Microbiol. Resour. Announc.">
        <title>Complete Genome Sequence of Streptococcus salivarius DB-B5, a Novel Probiotic Candidate Isolated from the Supragingival Plaque of a Healthy Female Subject.</title>
        <authorList>
            <person name="Fields F.R."/>
            <person name="Li X."/>
            <person name="Navarre W.W."/>
            <person name="Naito M."/>
        </authorList>
    </citation>
    <scope>NUCLEOTIDE SEQUENCE [LARGE SCALE GENOMIC DNA]</scope>
    <source>
        <strain evidence="3 4">DB-B5</strain>
    </source>
</reference>
<feature type="compositionally biased region" description="Polar residues" evidence="1">
    <location>
        <begin position="1"/>
        <end position="12"/>
    </location>
</feature>
<keyword evidence="2" id="KW-1133">Transmembrane helix</keyword>
<proteinExistence type="predicted"/>
<gene>
    <name evidence="3" type="ORF">HRE60_06550</name>
</gene>
<feature type="transmembrane region" description="Helical" evidence="2">
    <location>
        <begin position="64"/>
        <end position="85"/>
    </location>
</feature>
<dbReference type="AlphaFoldDB" id="A0A7L6WMH0"/>
<sequence length="147" mass="16577">MSVQHTNFNTSQDKGKTGQEVNNQELIKKKSPDNRLASIFLAVAFYLAIVYLALFLLLGLSNPWGMLIIIFLAPNLISFIIATILTGIGRKKGNKNFLYTSIIFYLVSIFLAYDPDWGVFRVIPILLTILVTVGTVMYKQDNEQDNK</sequence>
<evidence type="ECO:0000313" key="4">
    <source>
        <dbReference type="Proteomes" id="UP000516705"/>
    </source>
</evidence>
<feature type="transmembrane region" description="Helical" evidence="2">
    <location>
        <begin position="119"/>
        <end position="138"/>
    </location>
</feature>
<keyword evidence="2" id="KW-0812">Transmembrane</keyword>